<dbReference type="Proteomes" id="UP000034881">
    <property type="component" value="Unassembled WGS sequence"/>
</dbReference>
<comment type="catalytic activity">
    <reaction evidence="12">
        <text>ATP + H2O = ADP + phosphate + H(+)</text>
        <dbReference type="Rhea" id="RHEA:13065"/>
        <dbReference type="ChEBI" id="CHEBI:15377"/>
        <dbReference type="ChEBI" id="CHEBI:15378"/>
        <dbReference type="ChEBI" id="CHEBI:30616"/>
        <dbReference type="ChEBI" id="CHEBI:43474"/>
        <dbReference type="ChEBI" id="CHEBI:456216"/>
        <dbReference type="EC" id="5.6.2.4"/>
    </reaction>
</comment>
<feature type="domain" description="UvrD-like helicase ATP-binding" evidence="15">
    <location>
        <begin position="7"/>
        <end position="298"/>
    </location>
</feature>
<dbReference type="SMART" id="SM00305">
    <property type="entry name" value="HintC"/>
    <property type="match status" value="1"/>
</dbReference>
<dbReference type="SUPFAM" id="SSF52540">
    <property type="entry name" value="P-loop containing nucleoside triphosphate hydrolases"/>
    <property type="match status" value="2"/>
</dbReference>
<dbReference type="InterPro" id="IPR003587">
    <property type="entry name" value="Hint_dom_N"/>
</dbReference>
<feature type="compositionally biased region" description="Polar residues" evidence="14">
    <location>
        <begin position="11"/>
        <end position="22"/>
    </location>
</feature>
<name>A0A0G0QNQ1_9BACT</name>
<dbReference type="GO" id="GO:0043138">
    <property type="term" value="F:3'-5' DNA helicase activity"/>
    <property type="evidence" value="ECO:0007669"/>
    <property type="project" value="UniProtKB-EC"/>
</dbReference>
<comment type="similarity">
    <text evidence="1">Belongs to the helicase family. UvrD subfamily.</text>
</comment>
<dbReference type="CDD" id="cd00081">
    <property type="entry name" value="Hint"/>
    <property type="match status" value="2"/>
</dbReference>
<evidence type="ECO:0000256" key="5">
    <source>
        <dbReference type="ARBA" id="ARBA00022813"/>
    </source>
</evidence>
<keyword evidence="4 13" id="KW-0347">Helicase</keyword>
<evidence type="ECO:0000256" key="12">
    <source>
        <dbReference type="ARBA" id="ARBA00048988"/>
    </source>
</evidence>
<dbReference type="Pfam" id="PF00580">
    <property type="entry name" value="UvrD-helicase"/>
    <property type="match status" value="1"/>
</dbReference>
<dbReference type="InterPro" id="IPR006141">
    <property type="entry name" value="Intein_N"/>
</dbReference>
<reference evidence="17 18" key="1">
    <citation type="journal article" date="2015" name="Nature">
        <title>rRNA introns, odd ribosomes, and small enigmatic genomes across a large radiation of phyla.</title>
        <authorList>
            <person name="Brown C.T."/>
            <person name="Hug L.A."/>
            <person name="Thomas B.C."/>
            <person name="Sharon I."/>
            <person name="Castelle C.J."/>
            <person name="Singh A."/>
            <person name="Wilkins M.J."/>
            <person name="Williams K.H."/>
            <person name="Banfield J.F."/>
        </authorList>
    </citation>
    <scope>NUCLEOTIDE SEQUENCE [LARGE SCALE GENOMIC DNA]</scope>
</reference>
<evidence type="ECO:0000256" key="11">
    <source>
        <dbReference type="ARBA" id="ARBA00034808"/>
    </source>
</evidence>
<keyword evidence="8" id="KW-0238">DNA-binding</keyword>
<dbReference type="InterPro" id="IPR027417">
    <property type="entry name" value="P-loop_NTPase"/>
</dbReference>
<gene>
    <name evidence="17" type="ORF">UT77_C0004G0038</name>
</gene>
<evidence type="ECO:0000259" key="16">
    <source>
        <dbReference type="PROSITE" id="PS51217"/>
    </source>
</evidence>
<dbReference type="NCBIfam" id="TIGR01445">
    <property type="entry name" value="intein_Nterm"/>
    <property type="match status" value="1"/>
</dbReference>
<feature type="binding site" evidence="13">
    <location>
        <begin position="28"/>
        <end position="35"/>
    </location>
    <ligand>
        <name>ATP</name>
        <dbReference type="ChEBI" id="CHEBI:30616"/>
    </ligand>
</feature>
<dbReference type="NCBIfam" id="TIGR01443">
    <property type="entry name" value="intein_Cterm"/>
    <property type="match status" value="1"/>
</dbReference>
<keyword evidence="2 13" id="KW-0547">Nucleotide-binding</keyword>
<dbReference type="SUPFAM" id="SSF51294">
    <property type="entry name" value="Hedgehog/intein (Hint) domain"/>
    <property type="match status" value="2"/>
</dbReference>
<dbReference type="PROSITE" id="PS51198">
    <property type="entry name" value="UVRD_HELICASE_ATP_BIND"/>
    <property type="match status" value="1"/>
</dbReference>
<dbReference type="GO" id="GO:0005524">
    <property type="term" value="F:ATP binding"/>
    <property type="evidence" value="ECO:0007669"/>
    <property type="project" value="UniProtKB-UniRule"/>
</dbReference>
<dbReference type="PROSITE" id="PS50817">
    <property type="entry name" value="INTEIN_N_TER"/>
    <property type="match status" value="1"/>
</dbReference>
<dbReference type="PROSITE" id="PS50818">
    <property type="entry name" value="INTEIN_C_TER"/>
    <property type="match status" value="1"/>
</dbReference>
<dbReference type="Gene3D" id="1.10.10.160">
    <property type="match status" value="1"/>
</dbReference>
<dbReference type="EC" id="5.6.2.4" evidence="11"/>
<evidence type="ECO:0000256" key="14">
    <source>
        <dbReference type="SAM" id="MobiDB-lite"/>
    </source>
</evidence>
<keyword evidence="7" id="KW-0651">Protein splicing</keyword>
<dbReference type="GO" id="GO:0003677">
    <property type="term" value="F:DNA binding"/>
    <property type="evidence" value="ECO:0007669"/>
    <property type="project" value="UniProtKB-KW"/>
</dbReference>
<evidence type="ECO:0000256" key="7">
    <source>
        <dbReference type="ARBA" id="ARBA00023000"/>
    </source>
</evidence>
<dbReference type="Pfam" id="PF14890">
    <property type="entry name" value="Intein_splicing"/>
    <property type="match status" value="1"/>
</dbReference>
<dbReference type="InterPro" id="IPR036844">
    <property type="entry name" value="Hint_dom_sf"/>
</dbReference>
<dbReference type="InterPro" id="IPR000212">
    <property type="entry name" value="DNA_helicase_UvrD/REP"/>
</dbReference>
<dbReference type="SMART" id="SM00306">
    <property type="entry name" value="HintN"/>
    <property type="match status" value="1"/>
</dbReference>
<dbReference type="CDD" id="cd17932">
    <property type="entry name" value="DEXQc_UvrD"/>
    <property type="match status" value="1"/>
</dbReference>
<dbReference type="PRINTS" id="PR00379">
    <property type="entry name" value="INTEIN"/>
</dbReference>
<evidence type="ECO:0000256" key="8">
    <source>
        <dbReference type="ARBA" id="ARBA00023125"/>
    </source>
</evidence>
<dbReference type="GO" id="GO:0033202">
    <property type="term" value="C:DNA helicase complex"/>
    <property type="evidence" value="ECO:0007669"/>
    <property type="project" value="TreeGrafter"/>
</dbReference>
<dbReference type="GO" id="GO:0005829">
    <property type="term" value="C:cytosol"/>
    <property type="evidence" value="ECO:0007669"/>
    <property type="project" value="TreeGrafter"/>
</dbReference>
<dbReference type="PANTHER" id="PTHR11070">
    <property type="entry name" value="UVRD / RECB / PCRA DNA HELICASE FAMILY MEMBER"/>
    <property type="match status" value="1"/>
</dbReference>
<dbReference type="GO" id="GO:0016539">
    <property type="term" value="P:intein-mediated protein splicing"/>
    <property type="evidence" value="ECO:0007669"/>
    <property type="project" value="InterPro"/>
</dbReference>
<dbReference type="PATRIC" id="fig|1618431.3.peg.602"/>
<evidence type="ECO:0000256" key="6">
    <source>
        <dbReference type="ARBA" id="ARBA00022840"/>
    </source>
</evidence>
<evidence type="ECO:0000256" key="10">
    <source>
        <dbReference type="ARBA" id="ARBA00034617"/>
    </source>
</evidence>
<keyword evidence="6 13" id="KW-0067">ATP-binding</keyword>
<accession>A0A0G0QNQ1</accession>
<keyword evidence="3 13" id="KW-0378">Hydrolase</keyword>
<evidence type="ECO:0000259" key="15">
    <source>
        <dbReference type="PROSITE" id="PS51198"/>
    </source>
</evidence>
<evidence type="ECO:0000313" key="17">
    <source>
        <dbReference type="EMBL" id="KKR42054.1"/>
    </source>
</evidence>
<dbReference type="GO" id="GO:0000725">
    <property type="term" value="P:recombinational repair"/>
    <property type="evidence" value="ECO:0007669"/>
    <property type="project" value="TreeGrafter"/>
</dbReference>
<dbReference type="InterPro" id="IPR003586">
    <property type="entry name" value="Hint_dom_C"/>
</dbReference>
<dbReference type="CDD" id="cd18807">
    <property type="entry name" value="SF1_C_UvrD"/>
    <property type="match status" value="1"/>
</dbReference>
<dbReference type="GO" id="GO:0016887">
    <property type="term" value="F:ATP hydrolysis activity"/>
    <property type="evidence" value="ECO:0007669"/>
    <property type="project" value="RHEA"/>
</dbReference>
<evidence type="ECO:0000256" key="3">
    <source>
        <dbReference type="ARBA" id="ARBA00022801"/>
    </source>
</evidence>
<dbReference type="Gene3D" id="2.170.16.10">
    <property type="entry name" value="Hedgehog/Intein (Hint) domain"/>
    <property type="match status" value="2"/>
</dbReference>
<dbReference type="InterPro" id="IPR030934">
    <property type="entry name" value="Intein_C"/>
</dbReference>
<protein>
    <recommendedName>
        <fullName evidence="11">DNA 3'-5' helicase</fullName>
        <ecNumber evidence="11">5.6.2.4</ecNumber>
    </recommendedName>
</protein>
<dbReference type="PANTHER" id="PTHR11070:SF2">
    <property type="entry name" value="ATP-DEPENDENT DNA HELICASE SRS2"/>
    <property type="match status" value="1"/>
</dbReference>
<evidence type="ECO:0000313" key="18">
    <source>
        <dbReference type="Proteomes" id="UP000034881"/>
    </source>
</evidence>
<evidence type="ECO:0000256" key="2">
    <source>
        <dbReference type="ARBA" id="ARBA00022741"/>
    </source>
</evidence>
<dbReference type="PROSITE" id="PS51217">
    <property type="entry name" value="UVRD_HELICASE_CTER"/>
    <property type="match status" value="1"/>
</dbReference>
<comment type="catalytic activity">
    <reaction evidence="10">
        <text>Couples ATP hydrolysis with the unwinding of duplex DNA by translocating in the 3'-5' direction.</text>
        <dbReference type="EC" id="5.6.2.4"/>
    </reaction>
</comment>
<dbReference type="EMBL" id="LBYB01000004">
    <property type="protein sequence ID" value="KKR42054.1"/>
    <property type="molecule type" value="Genomic_DNA"/>
</dbReference>
<proteinExistence type="inferred from homology"/>
<sequence length="986" mass="112486">MPSSLLDDLNPDQQKAVQTTEGPTLIMAGAGSGKTRVLTYKVAHLISEKSIPPDNILCLTFTNKAAGEMMERIKKLLGDFNAKPVMGTFHSFCARVLRRDGKVLGLPPGFAIYDEGDALDAVKEAMSNLNISPQKTSPYSVRSTISGAKNELISSLEYPQYARGYFQEIVAKIYLEYQKILEKNQALDFDDLLLKTIRLFQTEPSVLTRYQIQFRYILIDEYQDTNPAQYLISKYLSKRHQNICVVGDASQCLPPDTKISTPTGLKSIKDLKRNDLVIAAAGRGGIHKVPIEKIRISNFQGKLFTIKTKSGKTLKATPNHITFARLSLKINCYYVYLMFRKDKGYRIGIAKSFRTPEKGKTQIGLLVRSNQESADKMWILKVCKDRAEANYWEQWFIVQYGIPSMVFSTGGRNMVITQKQINKLFDSIDTRERVKTIFKDYYLFEDYPHHHPKGVASKIAPDRQLVHFTLFSDKRPTLKSPWCGHRVSINTSNQNLQKSLHELGHFTRAGNRDTWRIETCHWGYENALSLAEKIALDGGGLTINHSAFIVDNKKFLFTPISHLRETMEIGILEKDRIILDEVISVSHEDYVGKVYDLDIDTLHNYSANGIIVHNSIYSFRGADFRNIVNFQKDYPQVKVFNLEQNYRSTQNILDAAHAIICKNKSHPVLKLWTKKEGGEKIEIVEVRNEVEEALFIISSISKLKDIKELSEFAILYRTNAQSRSLEEQFLKAGMPYKLVGGVSFYQRKEIKDVLAYLRLLQNPKDSISLKRAEKIGKGRLVKVTELYEEISTQLHQYTTLDLLDLIFTKTGYLAYLDNGTEEGKMRIENVKELRSVAEEFPDLVEFLENVALVENGNIPGRKRKANSQQQSDAVTLMTLHSAKGLEFPIVFMVGMEEGLFPHSRAMLDTGELEEERRLCYVGITRAKEKLYLTYARQRLYFGTRSNNLVSRFLADIPQELIISNASYSDEENLDKISKDDDDWLNA</sequence>
<dbReference type="InterPro" id="IPR014017">
    <property type="entry name" value="DNA_helicase_UvrD-like_C"/>
</dbReference>
<keyword evidence="9" id="KW-0413">Isomerase</keyword>
<organism evidence="17 18">
    <name type="scientific">Candidatus Daviesbacteria bacterium GW2011_GWC2_40_12</name>
    <dbReference type="NCBI Taxonomy" id="1618431"/>
    <lineage>
        <taxon>Bacteria</taxon>
        <taxon>Candidatus Daviesiibacteriota</taxon>
    </lineage>
</organism>
<dbReference type="Pfam" id="PF13361">
    <property type="entry name" value="UvrD_C"/>
    <property type="match status" value="2"/>
</dbReference>
<evidence type="ECO:0000256" key="9">
    <source>
        <dbReference type="ARBA" id="ARBA00023235"/>
    </source>
</evidence>
<keyword evidence="5" id="KW-0068">Autocatalytic cleavage</keyword>
<evidence type="ECO:0000256" key="4">
    <source>
        <dbReference type="ARBA" id="ARBA00022806"/>
    </source>
</evidence>
<dbReference type="InterPro" id="IPR006142">
    <property type="entry name" value="INTEIN"/>
</dbReference>
<feature type="region of interest" description="Disordered" evidence="14">
    <location>
        <begin position="1"/>
        <end position="22"/>
    </location>
</feature>
<evidence type="ECO:0000256" key="13">
    <source>
        <dbReference type="PROSITE-ProRule" id="PRU00560"/>
    </source>
</evidence>
<dbReference type="AlphaFoldDB" id="A0A0G0QNQ1"/>
<evidence type="ECO:0000256" key="1">
    <source>
        <dbReference type="ARBA" id="ARBA00009922"/>
    </source>
</evidence>
<dbReference type="InterPro" id="IPR013986">
    <property type="entry name" value="DExx_box_DNA_helicase_dom_sf"/>
</dbReference>
<dbReference type="InterPro" id="IPR014016">
    <property type="entry name" value="UvrD-like_ATP-bd"/>
</dbReference>
<feature type="domain" description="UvrD-like helicase C-terminal" evidence="16">
    <location>
        <begin position="650"/>
        <end position="884"/>
    </location>
</feature>
<dbReference type="Gene3D" id="1.10.486.10">
    <property type="entry name" value="PCRA, domain 4"/>
    <property type="match status" value="2"/>
</dbReference>
<dbReference type="Gene3D" id="3.40.50.300">
    <property type="entry name" value="P-loop containing nucleotide triphosphate hydrolases"/>
    <property type="match status" value="3"/>
</dbReference>
<comment type="caution">
    <text evidence="17">The sequence shown here is derived from an EMBL/GenBank/DDBJ whole genome shotgun (WGS) entry which is preliminary data.</text>
</comment>